<protein>
    <submittedName>
        <fullName evidence="1">Uncharacterized protein</fullName>
    </submittedName>
</protein>
<evidence type="ECO:0000313" key="1">
    <source>
        <dbReference type="EMBL" id="QHT76546.1"/>
    </source>
</evidence>
<accession>A0A6C0H8J6</accession>
<proteinExistence type="predicted"/>
<dbReference type="AlphaFoldDB" id="A0A6C0H8J6"/>
<reference evidence="1" key="1">
    <citation type="journal article" date="2020" name="Nature">
        <title>Giant virus diversity and host interactions through global metagenomics.</title>
        <authorList>
            <person name="Schulz F."/>
            <person name="Roux S."/>
            <person name="Paez-Espino D."/>
            <person name="Jungbluth S."/>
            <person name="Walsh D.A."/>
            <person name="Denef V.J."/>
            <person name="McMahon K.D."/>
            <person name="Konstantinidis K.T."/>
            <person name="Eloe-Fadrosh E.A."/>
            <person name="Kyrpides N.C."/>
            <person name="Woyke T."/>
        </authorList>
    </citation>
    <scope>NUCLEOTIDE SEQUENCE</scope>
    <source>
        <strain evidence="1">GVMAG-M-3300023179-82</strain>
    </source>
</reference>
<dbReference type="EMBL" id="MN739897">
    <property type="protein sequence ID" value="QHT76546.1"/>
    <property type="molecule type" value="Genomic_DNA"/>
</dbReference>
<organism evidence="1">
    <name type="scientific">viral metagenome</name>
    <dbReference type="NCBI Taxonomy" id="1070528"/>
    <lineage>
        <taxon>unclassified sequences</taxon>
        <taxon>metagenomes</taxon>
        <taxon>organismal metagenomes</taxon>
    </lineage>
</organism>
<sequence length="29" mass="3523">MLEKSLIYVIFNKVIINNNLTYNNIYVYL</sequence>
<name>A0A6C0H8J6_9ZZZZ</name>